<dbReference type="GO" id="GO:0051213">
    <property type="term" value="F:dioxygenase activity"/>
    <property type="evidence" value="ECO:0007669"/>
    <property type="project" value="UniProtKB-KW"/>
</dbReference>
<keyword evidence="3" id="KW-0560">Oxidoreductase</keyword>
<accession>A0A2U9PI58</accession>
<evidence type="ECO:0000256" key="3">
    <source>
        <dbReference type="ARBA" id="ARBA00023002"/>
    </source>
</evidence>
<feature type="chain" id="PRO_5016141163" evidence="4">
    <location>
        <begin position="26"/>
        <end position="344"/>
    </location>
</feature>
<evidence type="ECO:0000256" key="2">
    <source>
        <dbReference type="ARBA" id="ARBA00022643"/>
    </source>
</evidence>
<evidence type="ECO:0000256" key="1">
    <source>
        <dbReference type="ARBA" id="ARBA00022630"/>
    </source>
</evidence>
<organism evidence="5 6">
    <name type="scientific">Mycolicibacterium smegmatis (strain MKD8)</name>
    <name type="common">Mycobacterium smegmatis</name>
    <dbReference type="NCBI Taxonomy" id="1214915"/>
    <lineage>
        <taxon>Bacteria</taxon>
        <taxon>Bacillati</taxon>
        <taxon>Actinomycetota</taxon>
        <taxon>Actinomycetes</taxon>
        <taxon>Mycobacteriales</taxon>
        <taxon>Mycobacteriaceae</taxon>
        <taxon>Mycolicibacterium</taxon>
    </lineage>
</organism>
<dbReference type="CDD" id="cd04730">
    <property type="entry name" value="NPD_like"/>
    <property type="match status" value="1"/>
</dbReference>
<dbReference type="InterPro" id="IPR013785">
    <property type="entry name" value="Aldolase_TIM"/>
</dbReference>
<dbReference type="Proteomes" id="UP000011200">
    <property type="component" value="Chromosome"/>
</dbReference>
<keyword evidence="1" id="KW-0285">Flavoprotein</keyword>
<keyword evidence="5" id="KW-0223">Dioxygenase</keyword>
<reference evidence="5 6" key="1">
    <citation type="journal article" date="2013" name="Genome Announc.">
        <title>Draft genome sequence of MKD8, a conjugal recipient Mycobacterium smegmatis strain.</title>
        <authorList>
            <person name="Gray T.A."/>
            <person name="Palumbo M.J."/>
            <person name="Derbyshire K.M."/>
        </authorList>
    </citation>
    <scope>NUCLEOTIDE SEQUENCE [LARGE SCALE GENOMIC DNA]</scope>
    <source>
        <strain evidence="5 6">MKD8</strain>
    </source>
</reference>
<dbReference type="AlphaFoldDB" id="A0A2U9PI58"/>
<keyword evidence="4" id="KW-0732">Signal</keyword>
<dbReference type="SUPFAM" id="SSF51412">
    <property type="entry name" value="Inosine monophosphate dehydrogenase (IMPDH)"/>
    <property type="match status" value="1"/>
</dbReference>
<proteinExistence type="predicted"/>
<name>A0A2U9PI58_MYCSE</name>
<dbReference type="Gene3D" id="3.20.20.70">
    <property type="entry name" value="Aldolase class I"/>
    <property type="match status" value="1"/>
</dbReference>
<dbReference type="RefSeq" id="WP_003891769.1">
    <property type="nucleotide sequence ID" value="NZ_CP027541.1"/>
</dbReference>
<sequence length="344" mass="36227">MITTRLTSRLSISAPVVLAPMSTFADARLATAVTRAGGLGVLGVGYDDAEWLSAQFDAAEGTPIGVGFIGWKLMEQPRLLDVALERSPAAVVYSFADPAPFAPRIHEAHVPLLVQIGNLEEARRAIDLGATGIIAQGGEAGGHGRGDRSTFTLVPEVADLTGNRAPDTLVLASGGVVDGRGLAAALSLGADGAMVGSRFWATQESPARPGAQARVVAAGSDDTLRSSVFDIVRGYPWPDGYTGRTLRNSFVDHWRTQEDTLRGDADDAARMYRTAAAADDFTIADIHIGEGIGLIRDVPSVAELLDRMTKDAASVLTRLAATELPHRAVHPLHPSCESPERCCA</sequence>
<dbReference type="PANTHER" id="PTHR32332">
    <property type="entry name" value="2-NITROPROPANE DIOXYGENASE"/>
    <property type="match status" value="1"/>
</dbReference>
<dbReference type="PANTHER" id="PTHR32332:SF31">
    <property type="entry name" value="2-NITROPROPANE DIOXYGENASE FAMILY, PUTATIVE (AFU_ORTHOLOGUE AFUA_2G09850)-RELATED"/>
    <property type="match status" value="1"/>
</dbReference>
<dbReference type="EMBL" id="CP027541">
    <property type="protein sequence ID" value="AWT51427.1"/>
    <property type="molecule type" value="Genomic_DNA"/>
</dbReference>
<dbReference type="InterPro" id="IPR004136">
    <property type="entry name" value="NMO"/>
</dbReference>
<dbReference type="GO" id="GO:0018580">
    <property type="term" value="F:nitronate monooxygenase activity"/>
    <property type="evidence" value="ECO:0007669"/>
    <property type="project" value="InterPro"/>
</dbReference>
<protein>
    <submittedName>
        <fullName evidence="5">Oxidoreductase, 2-nitropropane dioxygenase family protein</fullName>
    </submittedName>
</protein>
<evidence type="ECO:0000313" key="5">
    <source>
        <dbReference type="EMBL" id="AWT51427.1"/>
    </source>
</evidence>
<evidence type="ECO:0000256" key="4">
    <source>
        <dbReference type="SAM" id="SignalP"/>
    </source>
</evidence>
<gene>
    <name evidence="5" type="ORF">D806_004330</name>
</gene>
<reference evidence="6" key="2">
    <citation type="submission" date="2018-03" db="EMBL/GenBank/DDBJ databases">
        <authorList>
            <person name="Derbyshire K."/>
            <person name="Gray T.A."/>
            <person name="Champion M."/>
        </authorList>
    </citation>
    <scope>NUCLEOTIDE SEQUENCE [LARGE SCALE GENOMIC DNA]</scope>
    <source>
        <strain evidence="6">MKD8</strain>
    </source>
</reference>
<keyword evidence="2" id="KW-0288">FMN</keyword>
<dbReference type="Pfam" id="PF03060">
    <property type="entry name" value="NMO"/>
    <property type="match status" value="2"/>
</dbReference>
<evidence type="ECO:0000313" key="6">
    <source>
        <dbReference type="Proteomes" id="UP000011200"/>
    </source>
</evidence>
<feature type="signal peptide" evidence="4">
    <location>
        <begin position="1"/>
        <end position="25"/>
    </location>
</feature>